<dbReference type="Pfam" id="PF00201">
    <property type="entry name" value="UDPGT"/>
    <property type="match status" value="1"/>
</dbReference>
<keyword evidence="5" id="KW-0732">Signal</keyword>
<comment type="catalytic activity">
    <reaction evidence="5">
        <text>glucuronate acceptor + UDP-alpha-D-glucuronate = acceptor beta-D-glucuronoside + UDP + H(+)</text>
        <dbReference type="Rhea" id="RHEA:21032"/>
        <dbReference type="ChEBI" id="CHEBI:15378"/>
        <dbReference type="ChEBI" id="CHEBI:58052"/>
        <dbReference type="ChEBI" id="CHEBI:58223"/>
        <dbReference type="ChEBI" id="CHEBI:132367"/>
        <dbReference type="ChEBI" id="CHEBI:132368"/>
        <dbReference type="EC" id="2.4.1.17"/>
    </reaction>
</comment>
<keyword evidence="6" id="KW-1185">Reference proteome</keyword>
<gene>
    <name evidence="7" type="primary">LOC113496216</name>
</gene>
<comment type="subcellular location">
    <subcellularLocation>
        <location evidence="5">Membrane</location>
        <topology evidence="5">Single-pass membrane protein</topology>
    </subcellularLocation>
</comment>
<dbReference type="EC" id="2.4.1.17" evidence="5"/>
<dbReference type="InParanoid" id="A0A7E5VSP8"/>
<evidence type="ECO:0000256" key="1">
    <source>
        <dbReference type="ARBA" id="ARBA00009995"/>
    </source>
</evidence>
<keyword evidence="5" id="KW-1133">Transmembrane helix</keyword>
<dbReference type="OrthoDB" id="5835829at2759"/>
<dbReference type="RefSeq" id="XP_026731181.1">
    <property type="nucleotide sequence ID" value="XM_026875380.1"/>
</dbReference>
<dbReference type="FunFam" id="3.40.50.2000:FF:000050">
    <property type="entry name" value="UDP-glucuronosyltransferase"/>
    <property type="match status" value="1"/>
</dbReference>
<dbReference type="PANTHER" id="PTHR48043">
    <property type="entry name" value="EG:EG0003.4 PROTEIN-RELATED"/>
    <property type="match status" value="1"/>
</dbReference>
<dbReference type="SUPFAM" id="SSF53756">
    <property type="entry name" value="UDP-Glycosyltransferase/glycogen phosphorylase"/>
    <property type="match status" value="1"/>
</dbReference>
<dbReference type="KEGG" id="tnl:113496216"/>
<dbReference type="InterPro" id="IPR035595">
    <property type="entry name" value="UDP_glycos_trans_CS"/>
</dbReference>
<dbReference type="GO" id="GO:0015020">
    <property type="term" value="F:glucuronosyltransferase activity"/>
    <property type="evidence" value="ECO:0007669"/>
    <property type="project" value="UniProtKB-EC"/>
</dbReference>
<name>A0A7E5VSP8_TRINI</name>
<evidence type="ECO:0000313" key="7">
    <source>
        <dbReference type="RefSeq" id="XP_026731181.1"/>
    </source>
</evidence>
<proteinExistence type="inferred from homology"/>
<feature type="signal peptide" evidence="5">
    <location>
        <begin position="1"/>
        <end position="16"/>
    </location>
</feature>
<keyword evidence="2 4" id="KW-0328">Glycosyltransferase</keyword>
<keyword evidence="3 4" id="KW-0808">Transferase</keyword>
<dbReference type="Proteomes" id="UP000322000">
    <property type="component" value="Chromosome 7"/>
</dbReference>
<dbReference type="InterPro" id="IPR050271">
    <property type="entry name" value="UDP-glycosyltransferase"/>
</dbReference>
<keyword evidence="5" id="KW-0812">Transmembrane</keyword>
<dbReference type="PANTHER" id="PTHR48043:SF114">
    <property type="entry name" value="IP04436P-RELATED"/>
    <property type="match status" value="1"/>
</dbReference>
<dbReference type="PROSITE" id="PS00375">
    <property type="entry name" value="UDPGT"/>
    <property type="match status" value="1"/>
</dbReference>
<accession>A0A7E5VSP8</accession>
<feature type="transmembrane region" description="Helical" evidence="5">
    <location>
        <begin position="466"/>
        <end position="490"/>
    </location>
</feature>
<protein>
    <recommendedName>
        <fullName evidence="5">UDP-glucuronosyltransferase</fullName>
        <ecNumber evidence="5">2.4.1.17</ecNumber>
    </recommendedName>
</protein>
<evidence type="ECO:0000256" key="3">
    <source>
        <dbReference type="ARBA" id="ARBA00022679"/>
    </source>
</evidence>
<comment type="similarity">
    <text evidence="1 4">Belongs to the UDP-glycosyltransferase family.</text>
</comment>
<organism evidence="6 7">
    <name type="scientific">Trichoplusia ni</name>
    <name type="common">Cabbage looper</name>
    <dbReference type="NCBI Taxonomy" id="7111"/>
    <lineage>
        <taxon>Eukaryota</taxon>
        <taxon>Metazoa</taxon>
        <taxon>Ecdysozoa</taxon>
        <taxon>Arthropoda</taxon>
        <taxon>Hexapoda</taxon>
        <taxon>Insecta</taxon>
        <taxon>Pterygota</taxon>
        <taxon>Neoptera</taxon>
        <taxon>Endopterygota</taxon>
        <taxon>Lepidoptera</taxon>
        <taxon>Glossata</taxon>
        <taxon>Ditrysia</taxon>
        <taxon>Noctuoidea</taxon>
        <taxon>Noctuidae</taxon>
        <taxon>Plusiinae</taxon>
        <taxon>Trichoplusia</taxon>
    </lineage>
</organism>
<evidence type="ECO:0000256" key="5">
    <source>
        <dbReference type="RuleBase" id="RU362059"/>
    </source>
</evidence>
<dbReference type="AlphaFoldDB" id="A0A7E5VSP8"/>
<evidence type="ECO:0000256" key="2">
    <source>
        <dbReference type="ARBA" id="ARBA00022676"/>
    </source>
</evidence>
<dbReference type="GO" id="GO:0016020">
    <property type="term" value="C:membrane"/>
    <property type="evidence" value="ECO:0007669"/>
    <property type="project" value="UniProtKB-SubCell"/>
</dbReference>
<dbReference type="GeneID" id="113496216"/>
<keyword evidence="5" id="KW-0472">Membrane</keyword>
<dbReference type="CDD" id="cd03784">
    <property type="entry name" value="GT1_Gtf-like"/>
    <property type="match status" value="1"/>
</dbReference>
<evidence type="ECO:0000313" key="6">
    <source>
        <dbReference type="Proteomes" id="UP000322000"/>
    </source>
</evidence>
<evidence type="ECO:0000256" key="4">
    <source>
        <dbReference type="RuleBase" id="RU003718"/>
    </source>
</evidence>
<reference evidence="7" key="1">
    <citation type="submission" date="2025-08" db="UniProtKB">
        <authorList>
            <consortium name="RefSeq"/>
        </authorList>
    </citation>
    <scope>IDENTIFICATION</scope>
</reference>
<feature type="chain" id="PRO_5029033542" description="UDP-glucuronosyltransferase" evidence="5">
    <location>
        <begin position="17"/>
        <end position="519"/>
    </location>
</feature>
<dbReference type="InterPro" id="IPR002213">
    <property type="entry name" value="UDP_glucos_trans"/>
</dbReference>
<sequence length="519" mass="58993">MKSFVFFLYFVVNCDCYNILGIFPYNGRSHHIYYSCVIEELVQRRHNVTVINYHPMPKLPNLHQISLQDAHNASDQVNIEEHLKVLSHSDLSMAYDSAKAFKYIANTNCRKLVNNQEVQELIRSAKHFDLVIVEQFVTDCGLAIAHKLNAPTIGMTAHILMSWTYSRLGAPNHPAFVPNHYFASGTKPNFFDRIKSVILNFGMNLYYTHVIQSSDQEIVNEVYPDMPLLEDLGRNISLIAINQYFPLTGSRLYGSNVVEVGGIHIKTNVSLEDKNLKTFLDAATDGVVYVSFGSVASNFPTRVTNEITKWFSNSKMRFVWKTDIKNWKPPSNVYISRWIEQVPVLCESRVVAFVSHSGMLSTSEAMHCGVPIVGVPLFGDQFANGRSAVESGLGVTVDVVTINAGILEDAVKTILSEKYQKQAKKLSQLWKDRPLSPMDTAIFWMEYVARNNGTVNMRPPTINLPLYQYLMIDVILFFGLIIIIMLYIVVKLFMALLRTFKINTKVKDTRYSIKTKKMK</sequence>
<dbReference type="Gene3D" id="3.40.50.2000">
    <property type="entry name" value="Glycogen Phosphorylase B"/>
    <property type="match status" value="2"/>
</dbReference>